<dbReference type="EnsemblMetazoa" id="G8371.1">
    <property type="protein sequence ID" value="G8371.1:cds"/>
    <property type="gene ID" value="G8371"/>
</dbReference>
<evidence type="ECO:0000313" key="5">
    <source>
        <dbReference type="Proteomes" id="UP000005408"/>
    </source>
</evidence>
<accession>A0A8W8NXP6</accession>
<dbReference type="Pfam" id="PF00386">
    <property type="entry name" value="C1q"/>
    <property type="match status" value="1"/>
</dbReference>
<protein>
    <recommendedName>
        <fullName evidence="3">C1q domain-containing protein</fullName>
    </recommendedName>
</protein>
<dbReference type="Gene3D" id="2.60.120.40">
    <property type="match status" value="1"/>
</dbReference>
<dbReference type="PANTHER" id="PTHR15427:SF33">
    <property type="entry name" value="COLLAGEN IV NC1 DOMAIN-CONTAINING PROTEIN"/>
    <property type="match status" value="1"/>
</dbReference>
<dbReference type="PANTHER" id="PTHR15427">
    <property type="entry name" value="EMILIN ELASTIN MICROFIBRIL INTERFACE-LOCATED PROTEIN ELASTIN MICROFIBRIL INTERFACER"/>
    <property type="match status" value="1"/>
</dbReference>
<keyword evidence="2" id="KW-0964">Secreted</keyword>
<name>A0A8W8NXP6_MAGGI</name>
<dbReference type="InterPro" id="IPR001073">
    <property type="entry name" value="C1q_dom"/>
</dbReference>
<organism evidence="4 5">
    <name type="scientific">Magallana gigas</name>
    <name type="common">Pacific oyster</name>
    <name type="synonym">Crassostrea gigas</name>
    <dbReference type="NCBI Taxonomy" id="29159"/>
    <lineage>
        <taxon>Eukaryota</taxon>
        <taxon>Metazoa</taxon>
        <taxon>Spiralia</taxon>
        <taxon>Lophotrochozoa</taxon>
        <taxon>Mollusca</taxon>
        <taxon>Bivalvia</taxon>
        <taxon>Autobranchia</taxon>
        <taxon>Pteriomorphia</taxon>
        <taxon>Ostreida</taxon>
        <taxon>Ostreoidea</taxon>
        <taxon>Ostreidae</taxon>
        <taxon>Magallana</taxon>
    </lineage>
</organism>
<evidence type="ECO:0000259" key="3">
    <source>
        <dbReference type="PROSITE" id="PS50871"/>
    </source>
</evidence>
<dbReference type="InterPro" id="IPR050392">
    <property type="entry name" value="Collagen/C1q_domain"/>
</dbReference>
<reference evidence="4" key="1">
    <citation type="submission" date="2022-08" db="UniProtKB">
        <authorList>
            <consortium name="EnsemblMetazoa"/>
        </authorList>
    </citation>
    <scope>IDENTIFICATION</scope>
    <source>
        <strain evidence="4">05x7-T-G4-1.051#20</strain>
    </source>
</reference>
<sequence length="158" mass="17385">MIYFKCYSLYFNEAPGDNQPVANNGVAFFAYLSKNEPNPGAHQTFVFDVDHTNIGGHYSHHTGVFTCPRHGVYVFSWCLFCSAGGFVFSELVVNSSPVLGKYVGAQGVSNLLSSTDLVIVDLNPGDEVYIRTAPNQSQLGQVISEPPYRSTFSGWKLF</sequence>
<dbReference type="SUPFAM" id="SSF49842">
    <property type="entry name" value="TNF-like"/>
    <property type="match status" value="1"/>
</dbReference>
<dbReference type="GO" id="GO:0005581">
    <property type="term" value="C:collagen trimer"/>
    <property type="evidence" value="ECO:0007669"/>
    <property type="project" value="UniProtKB-KW"/>
</dbReference>
<dbReference type="SMART" id="SM00110">
    <property type="entry name" value="C1Q"/>
    <property type="match status" value="1"/>
</dbReference>
<keyword evidence="5" id="KW-1185">Reference proteome</keyword>
<evidence type="ECO:0000256" key="2">
    <source>
        <dbReference type="ARBA" id="ARBA00022525"/>
    </source>
</evidence>
<evidence type="ECO:0000313" key="4">
    <source>
        <dbReference type="EnsemblMetazoa" id="G8371.1:cds"/>
    </source>
</evidence>
<evidence type="ECO:0000256" key="1">
    <source>
        <dbReference type="ARBA" id="ARBA00004613"/>
    </source>
</evidence>
<dbReference type="PRINTS" id="PR00007">
    <property type="entry name" value="COMPLEMNTC1Q"/>
</dbReference>
<feature type="domain" description="C1q" evidence="3">
    <location>
        <begin position="21"/>
        <end position="158"/>
    </location>
</feature>
<dbReference type="PROSITE" id="PS50871">
    <property type="entry name" value="C1Q"/>
    <property type="match status" value="1"/>
</dbReference>
<comment type="subcellular location">
    <subcellularLocation>
        <location evidence="1">Secreted</location>
    </subcellularLocation>
</comment>
<proteinExistence type="predicted"/>
<dbReference type="AlphaFoldDB" id="A0A8W8NXP6"/>
<dbReference type="InterPro" id="IPR008983">
    <property type="entry name" value="Tumour_necrosis_fac-like_dom"/>
</dbReference>
<dbReference type="Proteomes" id="UP000005408">
    <property type="component" value="Unassembled WGS sequence"/>
</dbReference>